<keyword evidence="1" id="KW-1133">Transmembrane helix</keyword>
<dbReference type="Proteomes" id="UP001152519">
    <property type="component" value="Unassembled WGS sequence"/>
</dbReference>
<keyword evidence="1" id="KW-0472">Membrane</keyword>
<dbReference type="RefSeq" id="WP_251485047.1">
    <property type="nucleotide sequence ID" value="NZ_CAJSLV010000024.1"/>
</dbReference>
<proteinExistence type="predicted"/>
<evidence type="ECO:0000256" key="1">
    <source>
        <dbReference type="SAM" id="Phobius"/>
    </source>
</evidence>
<keyword evidence="1" id="KW-0812">Transmembrane</keyword>
<gene>
    <name evidence="2" type="ORF">SCOCK_120034</name>
</gene>
<protein>
    <submittedName>
        <fullName evidence="2">Uncharacterized protein</fullName>
    </submittedName>
</protein>
<dbReference type="AlphaFoldDB" id="A0A9W4DKK3"/>
<keyword evidence="3" id="KW-1185">Reference proteome</keyword>
<comment type="caution">
    <text evidence="2">The sequence shown here is derived from an EMBL/GenBank/DDBJ whole genome shotgun (WGS) entry which is preliminary data.</text>
</comment>
<evidence type="ECO:0000313" key="3">
    <source>
        <dbReference type="Proteomes" id="UP001152519"/>
    </source>
</evidence>
<evidence type="ECO:0000313" key="2">
    <source>
        <dbReference type="EMBL" id="CAG6391398.1"/>
    </source>
</evidence>
<organism evidence="2 3">
    <name type="scientific">Actinacidiphila cocklensis</name>
    <dbReference type="NCBI Taxonomy" id="887465"/>
    <lineage>
        <taxon>Bacteria</taxon>
        <taxon>Bacillati</taxon>
        <taxon>Actinomycetota</taxon>
        <taxon>Actinomycetes</taxon>
        <taxon>Kitasatosporales</taxon>
        <taxon>Streptomycetaceae</taxon>
        <taxon>Actinacidiphila</taxon>
    </lineage>
</organism>
<reference evidence="2" key="1">
    <citation type="submission" date="2021-05" db="EMBL/GenBank/DDBJ databases">
        <authorList>
            <person name="Arsene-Ploetze F."/>
        </authorList>
    </citation>
    <scope>NUCLEOTIDE SEQUENCE</scope>
    <source>
        <strain evidence="2">DSM 42138</strain>
    </source>
</reference>
<name>A0A9W4DKK3_9ACTN</name>
<feature type="transmembrane region" description="Helical" evidence="1">
    <location>
        <begin position="31"/>
        <end position="48"/>
    </location>
</feature>
<dbReference type="EMBL" id="CAJSLV010000024">
    <property type="protein sequence ID" value="CAG6391398.1"/>
    <property type="molecule type" value="Genomic_DNA"/>
</dbReference>
<accession>A0A9W4DKK3</accession>
<sequence>MPFPTLAAAAALRLAAPLERAVLVALLLPPLLLVVLATLPALAVLPFLPEGERRTASLLRLHTAAARTLLAGTR</sequence>